<protein>
    <submittedName>
        <fullName evidence="4">Rootletin</fullName>
    </submittedName>
</protein>
<feature type="coiled-coil region" evidence="2">
    <location>
        <begin position="2"/>
        <end position="50"/>
    </location>
</feature>
<name>A0A099ZUM5_TINGU</name>
<dbReference type="InterPro" id="IPR055167">
    <property type="entry name" value="Rootletin-like_CC"/>
</dbReference>
<keyword evidence="1 2" id="KW-0175">Coiled coil</keyword>
<evidence type="ECO:0000256" key="2">
    <source>
        <dbReference type="SAM" id="Coils"/>
    </source>
</evidence>
<sequence>SAASMEEENALLQRELARVEELLAQTRAERDEAAAKHRAASERLERALRAEAAQREARGSPTLRELRQRFEGDKRAFKRKLHAYQEGQQRQAQLVQRLQSKVLQYKRRCGELEQQLLEKTREPE</sequence>
<feature type="domain" description="Rootletin-like coiled-coil" evidence="3">
    <location>
        <begin position="78"/>
        <end position="120"/>
    </location>
</feature>
<dbReference type="AlphaFoldDB" id="A0A099ZUM5"/>
<dbReference type="Pfam" id="PF15035">
    <property type="entry name" value="Rootletin"/>
    <property type="match status" value="1"/>
</dbReference>
<feature type="non-terminal residue" evidence="4">
    <location>
        <position position="124"/>
    </location>
</feature>
<evidence type="ECO:0000313" key="5">
    <source>
        <dbReference type="Proteomes" id="UP000053641"/>
    </source>
</evidence>
<dbReference type="STRING" id="94827.A0A099ZUM5"/>
<proteinExistence type="predicted"/>
<dbReference type="Proteomes" id="UP000053641">
    <property type="component" value="Unassembled WGS sequence"/>
</dbReference>
<gene>
    <name evidence="4" type="ORF">N309_13891</name>
</gene>
<evidence type="ECO:0000256" key="1">
    <source>
        <dbReference type="ARBA" id="ARBA00023054"/>
    </source>
</evidence>
<keyword evidence="5" id="KW-1185">Reference proteome</keyword>
<organism evidence="4 5">
    <name type="scientific">Tinamus guttatus</name>
    <name type="common">White-throated tinamou</name>
    <dbReference type="NCBI Taxonomy" id="94827"/>
    <lineage>
        <taxon>Eukaryota</taxon>
        <taxon>Metazoa</taxon>
        <taxon>Chordata</taxon>
        <taxon>Craniata</taxon>
        <taxon>Vertebrata</taxon>
        <taxon>Euteleostomi</taxon>
        <taxon>Archelosauria</taxon>
        <taxon>Archosauria</taxon>
        <taxon>Dinosauria</taxon>
        <taxon>Saurischia</taxon>
        <taxon>Theropoda</taxon>
        <taxon>Coelurosauria</taxon>
        <taxon>Aves</taxon>
        <taxon>Palaeognathae</taxon>
        <taxon>Tinamiformes</taxon>
        <taxon>Tinamidae</taxon>
        <taxon>Tinamus</taxon>
    </lineage>
</organism>
<feature type="non-terminal residue" evidence="4">
    <location>
        <position position="1"/>
    </location>
</feature>
<dbReference type="EMBL" id="KL897445">
    <property type="protein sequence ID" value="KGL84525.1"/>
    <property type="molecule type" value="Genomic_DNA"/>
</dbReference>
<feature type="coiled-coil region" evidence="2">
    <location>
        <begin position="95"/>
        <end position="122"/>
    </location>
</feature>
<reference evidence="4 5" key="1">
    <citation type="submission" date="2014-06" db="EMBL/GenBank/DDBJ databases">
        <title>Genome evolution of avian class.</title>
        <authorList>
            <person name="Zhang G."/>
            <person name="Li C."/>
        </authorList>
    </citation>
    <scope>NUCLEOTIDE SEQUENCE [LARGE SCALE GENOMIC DNA]</scope>
    <source>
        <strain evidence="4">BGI_N309</strain>
    </source>
</reference>
<accession>A0A099ZUM5</accession>
<evidence type="ECO:0000259" key="3">
    <source>
        <dbReference type="Pfam" id="PF15035"/>
    </source>
</evidence>
<evidence type="ECO:0000313" key="4">
    <source>
        <dbReference type="EMBL" id="KGL84525.1"/>
    </source>
</evidence>